<dbReference type="OrthoDB" id="9790710at2"/>
<dbReference type="AlphaFoldDB" id="A0A2W1K280"/>
<dbReference type="InterPro" id="IPR001296">
    <property type="entry name" value="Glyco_trans_1"/>
</dbReference>
<feature type="domain" description="Glycosyl transferase family 1" evidence="2">
    <location>
        <begin position="172"/>
        <end position="336"/>
    </location>
</feature>
<evidence type="ECO:0000259" key="2">
    <source>
        <dbReference type="Pfam" id="PF00534"/>
    </source>
</evidence>
<dbReference type="Pfam" id="PF00534">
    <property type="entry name" value="Glycos_transf_1"/>
    <property type="match status" value="1"/>
</dbReference>
<evidence type="ECO:0000259" key="3">
    <source>
        <dbReference type="Pfam" id="PF13439"/>
    </source>
</evidence>
<keyword evidence="4" id="KW-0328">Glycosyltransferase</keyword>
<dbReference type="Proteomes" id="UP000248857">
    <property type="component" value="Unassembled WGS sequence"/>
</dbReference>
<gene>
    <name evidence="4" type="primary">gumI_1</name>
    <name evidence="4" type="ORF">C1752_01225</name>
</gene>
<evidence type="ECO:0000256" key="1">
    <source>
        <dbReference type="ARBA" id="ARBA00022679"/>
    </source>
</evidence>
<protein>
    <submittedName>
        <fullName evidence="4">GDP-mannose:glycolipid 4-beta-D-mannosyltransferase</fullName>
        <ecNumber evidence="4">2.4.1.251</ecNumber>
    </submittedName>
</protein>
<dbReference type="RefSeq" id="WP_110985202.1">
    <property type="nucleotide sequence ID" value="NZ_CAWNWM010000003.1"/>
</dbReference>
<dbReference type="Pfam" id="PF13439">
    <property type="entry name" value="Glyco_transf_4"/>
    <property type="match status" value="1"/>
</dbReference>
<sequence length="364" mass="41776">MIQTTKKYLNVFFWPSWPNNPYQVLLAHALEPLGVKVEIVPSSNRLLRAGVQEQQPAYLHFHSLYYLFTAPKPFIAWLRSIKALFWLLTLRLSGKTLIWTVHDLQNHDDRNPWVDWFFSFCFSRLAQGIILHSERIQQQFVQRFRIAETRKLYVIPHGHYLECYPNHIQPSEARHSLNLRKDQLTFLFLGLIRPYKGVPELISAFQSLSTESAQLAIAGKPASEEIGNQIRDAIQDDCNIHLWPTYIEEDQIQVYMNAADVVVFPYRRVLTSGSIVLAMSFGRACIAPQEGGIQDVLDSSGAFLYDSRQPIGLAQAMQASIENRELLATMGTYNRQKVQQWSWQDIAQQTHAVYQASVSAGKIL</sequence>
<dbReference type="PANTHER" id="PTHR46401">
    <property type="entry name" value="GLYCOSYLTRANSFERASE WBBK-RELATED"/>
    <property type="match status" value="1"/>
</dbReference>
<comment type="caution">
    <text evidence="4">The sequence shown here is derived from an EMBL/GenBank/DDBJ whole genome shotgun (WGS) entry which is preliminary data.</text>
</comment>
<dbReference type="SUPFAM" id="SSF53756">
    <property type="entry name" value="UDP-Glycosyltransferase/glycogen phosphorylase"/>
    <property type="match status" value="1"/>
</dbReference>
<dbReference type="Gene3D" id="3.40.50.2000">
    <property type="entry name" value="Glycogen Phosphorylase B"/>
    <property type="match status" value="2"/>
</dbReference>
<keyword evidence="1 4" id="KW-0808">Transferase</keyword>
<dbReference type="InterPro" id="IPR028098">
    <property type="entry name" value="Glyco_trans_4-like_N"/>
</dbReference>
<dbReference type="EC" id="2.4.1.251" evidence="4"/>
<proteinExistence type="predicted"/>
<dbReference type="PANTHER" id="PTHR46401:SF2">
    <property type="entry name" value="GLYCOSYLTRANSFERASE WBBK-RELATED"/>
    <property type="match status" value="1"/>
</dbReference>
<dbReference type="GO" id="GO:0016757">
    <property type="term" value="F:glycosyltransferase activity"/>
    <property type="evidence" value="ECO:0007669"/>
    <property type="project" value="UniProtKB-KW"/>
</dbReference>
<accession>A0A2W1K280</accession>
<evidence type="ECO:0000313" key="5">
    <source>
        <dbReference type="Proteomes" id="UP000248857"/>
    </source>
</evidence>
<reference evidence="4 5" key="1">
    <citation type="journal article" date="2018" name="Sci. Rep.">
        <title>A novel species of the marine cyanobacterium Acaryochloris with a unique pigment content and lifestyle.</title>
        <authorList>
            <person name="Partensky F."/>
            <person name="Six C."/>
            <person name="Ratin M."/>
            <person name="Garczarek L."/>
            <person name="Vaulot D."/>
            <person name="Probert I."/>
            <person name="Calteau A."/>
            <person name="Gourvil P."/>
            <person name="Marie D."/>
            <person name="Grebert T."/>
            <person name="Bouchier C."/>
            <person name="Le Panse S."/>
            <person name="Gachenot M."/>
            <person name="Rodriguez F."/>
            <person name="Garrido J.L."/>
        </authorList>
    </citation>
    <scope>NUCLEOTIDE SEQUENCE [LARGE SCALE GENOMIC DNA]</scope>
    <source>
        <strain evidence="4 5">RCC1774</strain>
    </source>
</reference>
<evidence type="ECO:0000313" key="4">
    <source>
        <dbReference type="EMBL" id="PZD74197.1"/>
    </source>
</evidence>
<dbReference type="CDD" id="cd03801">
    <property type="entry name" value="GT4_PimA-like"/>
    <property type="match status" value="1"/>
</dbReference>
<organism evidence="4 5">
    <name type="scientific">Acaryochloris thomasi RCC1774</name>
    <dbReference type="NCBI Taxonomy" id="1764569"/>
    <lineage>
        <taxon>Bacteria</taxon>
        <taxon>Bacillati</taxon>
        <taxon>Cyanobacteriota</taxon>
        <taxon>Cyanophyceae</taxon>
        <taxon>Acaryochloridales</taxon>
        <taxon>Acaryochloridaceae</taxon>
        <taxon>Acaryochloris</taxon>
        <taxon>Acaryochloris thomasi</taxon>
    </lineage>
</organism>
<dbReference type="GO" id="GO:0009103">
    <property type="term" value="P:lipopolysaccharide biosynthetic process"/>
    <property type="evidence" value="ECO:0007669"/>
    <property type="project" value="TreeGrafter"/>
</dbReference>
<name>A0A2W1K280_9CYAN</name>
<keyword evidence="5" id="KW-1185">Reference proteome</keyword>
<feature type="domain" description="Glycosyltransferase subfamily 4-like N-terminal" evidence="3">
    <location>
        <begin position="26"/>
        <end position="158"/>
    </location>
</feature>
<dbReference type="EMBL" id="PQWO01000003">
    <property type="protein sequence ID" value="PZD74197.1"/>
    <property type="molecule type" value="Genomic_DNA"/>
</dbReference>